<dbReference type="PANTHER" id="PTHR13296">
    <property type="entry name" value="BCAS2 PROTEIN"/>
    <property type="match status" value="1"/>
</dbReference>
<dbReference type="GO" id="GO:0008380">
    <property type="term" value="P:RNA splicing"/>
    <property type="evidence" value="ECO:0007669"/>
    <property type="project" value="UniProtKB-KW"/>
</dbReference>
<evidence type="ECO:0000256" key="4">
    <source>
        <dbReference type="ARBA" id="ARBA00022728"/>
    </source>
</evidence>
<dbReference type="EMBL" id="MU865346">
    <property type="protein sequence ID" value="KAK4226512.1"/>
    <property type="molecule type" value="Genomic_DNA"/>
</dbReference>
<evidence type="ECO:0000256" key="3">
    <source>
        <dbReference type="ARBA" id="ARBA00022664"/>
    </source>
</evidence>
<comment type="similarity">
    <text evidence="2">Belongs to the SPF27 family.</text>
</comment>
<dbReference type="GO" id="GO:0000974">
    <property type="term" value="C:Prp19 complex"/>
    <property type="evidence" value="ECO:0007669"/>
    <property type="project" value="TreeGrafter"/>
</dbReference>
<dbReference type="GO" id="GO:0071011">
    <property type="term" value="C:precatalytic spliceosome"/>
    <property type="evidence" value="ECO:0007669"/>
    <property type="project" value="TreeGrafter"/>
</dbReference>
<evidence type="ECO:0000256" key="7">
    <source>
        <dbReference type="SAM" id="Coils"/>
    </source>
</evidence>
<feature type="coiled-coil region" evidence="7">
    <location>
        <begin position="136"/>
        <end position="209"/>
    </location>
</feature>
<dbReference type="Proteomes" id="UP001301958">
    <property type="component" value="Unassembled WGS sequence"/>
</dbReference>
<accession>A0AAN7BND1</accession>
<name>A0AAN7BND1_9PEZI</name>
<keyword evidence="3" id="KW-0507">mRNA processing</keyword>
<dbReference type="InterPro" id="IPR008409">
    <property type="entry name" value="SPF27"/>
</dbReference>
<sequence>MPSITTIHESLPYIDTPPTPQELEAATLLIAHERSLVPDDPHHALLPPPLPSESPFLTPLLESEFARISSNPQQSKLLTLDFSRYSSLPTPPENPTHESLQTVLSQAYTSQAHISLRRTHLALLDSYGKNAWLTGNYHLEGELKALESELAATKKEIDLLTLRRKAAQDQAGPELLELEKTWKAGVGRVLETEAAAEALRREVLEVRRRQAQE</sequence>
<evidence type="ECO:0000313" key="9">
    <source>
        <dbReference type="Proteomes" id="UP001301958"/>
    </source>
</evidence>
<comment type="caution">
    <text evidence="8">The sequence shown here is derived from an EMBL/GenBank/DDBJ whole genome shotgun (WGS) entry which is preliminary data.</text>
</comment>
<evidence type="ECO:0000256" key="6">
    <source>
        <dbReference type="ARBA" id="ARBA00023242"/>
    </source>
</evidence>
<gene>
    <name evidence="8" type="ORF">QBC38DRAFT_480280</name>
</gene>
<keyword evidence="6" id="KW-0539">Nucleus</keyword>
<reference evidence="8" key="2">
    <citation type="submission" date="2023-05" db="EMBL/GenBank/DDBJ databases">
        <authorList>
            <consortium name="Lawrence Berkeley National Laboratory"/>
            <person name="Steindorff A."/>
            <person name="Hensen N."/>
            <person name="Bonometti L."/>
            <person name="Westerberg I."/>
            <person name="Brannstrom I.O."/>
            <person name="Guillou S."/>
            <person name="Cros-Aarteil S."/>
            <person name="Calhoun S."/>
            <person name="Haridas S."/>
            <person name="Kuo A."/>
            <person name="Mondo S."/>
            <person name="Pangilinan J."/>
            <person name="Riley R."/>
            <person name="Labutti K."/>
            <person name="Andreopoulos B."/>
            <person name="Lipzen A."/>
            <person name="Chen C."/>
            <person name="Yanf M."/>
            <person name="Daum C."/>
            <person name="Ng V."/>
            <person name="Clum A."/>
            <person name="Ohm R."/>
            <person name="Martin F."/>
            <person name="Silar P."/>
            <person name="Natvig D."/>
            <person name="Lalanne C."/>
            <person name="Gautier V."/>
            <person name="Ament-Velasquez S.L."/>
            <person name="Kruys A."/>
            <person name="Hutchinson M.I."/>
            <person name="Powell A.J."/>
            <person name="Barry K."/>
            <person name="Miller A.N."/>
            <person name="Grigoriev I.V."/>
            <person name="Debuchy R."/>
            <person name="Gladieux P."/>
            <person name="Thoren M.H."/>
            <person name="Johannesson H."/>
        </authorList>
    </citation>
    <scope>NUCLEOTIDE SEQUENCE</scope>
    <source>
        <strain evidence="8">CBS 990.96</strain>
    </source>
</reference>
<dbReference type="AlphaFoldDB" id="A0AAN7BND1"/>
<keyword evidence="4" id="KW-0747">Spliceosome</keyword>
<dbReference type="GO" id="GO:0006397">
    <property type="term" value="P:mRNA processing"/>
    <property type="evidence" value="ECO:0007669"/>
    <property type="project" value="UniProtKB-KW"/>
</dbReference>
<keyword evidence="7" id="KW-0175">Coiled coil</keyword>
<evidence type="ECO:0000256" key="1">
    <source>
        <dbReference type="ARBA" id="ARBA00004123"/>
    </source>
</evidence>
<organism evidence="8 9">
    <name type="scientific">Podospora fimiseda</name>
    <dbReference type="NCBI Taxonomy" id="252190"/>
    <lineage>
        <taxon>Eukaryota</taxon>
        <taxon>Fungi</taxon>
        <taxon>Dikarya</taxon>
        <taxon>Ascomycota</taxon>
        <taxon>Pezizomycotina</taxon>
        <taxon>Sordariomycetes</taxon>
        <taxon>Sordariomycetidae</taxon>
        <taxon>Sordariales</taxon>
        <taxon>Podosporaceae</taxon>
        <taxon>Podospora</taxon>
    </lineage>
</organism>
<keyword evidence="9" id="KW-1185">Reference proteome</keyword>
<reference evidence="8" key="1">
    <citation type="journal article" date="2023" name="Mol. Phylogenet. Evol.">
        <title>Genome-scale phylogeny and comparative genomics of the fungal order Sordariales.</title>
        <authorList>
            <person name="Hensen N."/>
            <person name="Bonometti L."/>
            <person name="Westerberg I."/>
            <person name="Brannstrom I.O."/>
            <person name="Guillou S."/>
            <person name="Cros-Aarteil S."/>
            <person name="Calhoun S."/>
            <person name="Haridas S."/>
            <person name="Kuo A."/>
            <person name="Mondo S."/>
            <person name="Pangilinan J."/>
            <person name="Riley R."/>
            <person name="LaButti K."/>
            <person name="Andreopoulos B."/>
            <person name="Lipzen A."/>
            <person name="Chen C."/>
            <person name="Yan M."/>
            <person name="Daum C."/>
            <person name="Ng V."/>
            <person name="Clum A."/>
            <person name="Steindorff A."/>
            <person name="Ohm R.A."/>
            <person name="Martin F."/>
            <person name="Silar P."/>
            <person name="Natvig D.O."/>
            <person name="Lalanne C."/>
            <person name="Gautier V."/>
            <person name="Ament-Velasquez S.L."/>
            <person name="Kruys A."/>
            <person name="Hutchinson M.I."/>
            <person name="Powell A.J."/>
            <person name="Barry K."/>
            <person name="Miller A.N."/>
            <person name="Grigoriev I.V."/>
            <person name="Debuchy R."/>
            <person name="Gladieux P."/>
            <person name="Hiltunen Thoren M."/>
            <person name="Johannesson H."/>
        </authorList>
    </citation>
    <scope>NUCLEOTIDE SEQUENCE</scope>
    <source>
        <strain evidence="8">CBS 990.96</strain>
    </source>
</reference>
<evidence type="ECO:0000313" key="8">
    <source>
        <dbReference type="EMBL" id="KAK4226512.1"/>
    </source>
</evidence>
<evidence type="ECO:0000256" key="5">
    <source>
        <dbReference type="ARBA" id="ARBA00023187"/>
    </source>
</evidence>
<dbReference type="GO" id="GO:0071013">
    <property type="term" value="C:catalytic step 2 spliceosome"/>
    <property type="evidence" value="ECO:0007669"/>
    <property type="project" value="TreeGrafter"/>
</dbReference>
<evidence type="ECO:0000256" key="2">
    <source>
        <dbReference type="ARBA" id="ARBA00010788"/>
    </source>
</evidence>
<protein>
    <submittedName>
        <fullName evidence="8">Pre-mRNA-splicing factor SPF27</fullName>
    </submittedName>
</protein>
<comment type="subcellular location">
    <subcellularLocation>
        <location evidence="1">Nucleus</location>
    </subcellularLocation>
</comment>
<dbReference type="PANTHER" id="PTHR13296:SF0">
    <property type="entry name" value="PRE-MRNA-SPLICING FACTOR SPF27"/>
    <property type="match status" value="1"/>
</dbReference>
<keyword evidence="5" id="KW-0508">mRNA splicing</keyword>
<dbReference type="Pfam" id="PF05700">
    <property type="entry name" value="BCAS2"/>
    <property type="match status" value="1"/>
</dbReference>
<proteinExistence type="inferred from homology"/>